<dbReference type="SUPFAM" id="SSF52218">
    <property type="entry name" value="Flavoproteins"/>
    <property type="match status" value="1"/>
</dbReference>
<keyword evidence="5" id="KW-1185">Reference proteome</keyword>
<dbReference type="Gene3D" id="3.40.50.360">
    <property type="match status" value="1"/>
</dbReference>
<dbReference type="RefSeq" id="WP_161315991.1">
    <property type="nucleotide sequence ID" value="NZ_WTUW01000002.1"/>
</dbReference>
<reference evidence="4 5" key="1">
    <citation type="submission" date="2019-12" db="EMBL/GenBank/DDBJ databases">
        <title>Snethiella sp. nov. sp. isolated from sea sand.</title>
        <authorList>
            <person name="Kim J."/>
            <person name="Jeong S.E."/>
            <person name="Jung H.S."/>
            <person name="Jeon C.O."/>
        </authorList>
    </citation>
    <scope>NUCLEOTIDE SEQUENCE [LARGE SCALE GENOMIC DNA]</scope>
    <source>
        <strain evidence="4 5">DP05</strain>
    </source>
</reference>
<dbReference type="AlphaFoldDB" id="A0A6L8W9V6"/>
<evidence type="ECO:0000259" key="3">
    <source>
        <dbReference type="Pfam" id="PF02525"/>
    </source>
</evidence>
<dbReference type="GO" id="GO:0003955">
    <property type="term" value="F:NAD(P)H dehydrogenase (quinone) activity"/>
    <property type="evidence" value="ECO:0007669"/>
    <property type="project" value="TreeGrafter"/>
</dbReference>
<comment type="caution">
    <text evidence="4">The sequence shown here is derived from an EMBL/GenBank/DDBJ whole genome shotgun (WGS) entry which is preliminary data.</text>
</comment>
<feature type="domain" description="Flavodoxin-like fold" evidence="3">
    <location>
        <begin position="3"/>
        <end position="183"/>
    </location>
</feature>
<name>A0A6L8W9V6_9PROT</name>
<evidence type="ECO:0000313" key="5">
    <source>
        <dbReference type="Proteomes" id="UP000476030"/>
    </source>
</evidence>
<accession>A0A6L8W9V6</accession>
<dbReference type="Proteomes" id="UP000476030">
    <property type="component" value="Unassembled WGS sequence"/>
</dbReference>
<dbReference type="Pfam" id="PF02525">
    <property type="entry name" value="Flavodoxin_2"/>
    <property type="match status" value="1"/>
</dbReference>
<gene>
    <name evidence="4" type="ORF">GQE98_12685</name>
</gene>
<evidence type="ECO:0000256" key="1">
    <source>
        <dbReference type="ARBA" id="ARBA00006252"/>
    </source>
</evidence>
<protein>
    <submittedName>
        <fullName evidence="4">Flavodoxin family protein</fullName>
    </submittedName>
</protein>
<sequence length="192" mass="22018">MSKTVTIILGHPAKASYCRAIAESYRDGAASAGHKVHFLPLSDMKFDPILHEGYHKEQILEPDLQHAQEAIIASDHIVIIYPLWIGMMPALLKGFFERTFQRGFAYKEAKNPFEVGLLKGRSARVIITMGMPGWFFRWFYCAHSAMALKRNLLHFCGIKPVRFTYLGMVEAASENERRKWLESIRKLGRKAY</sequence>
<organism evidence="4 5">
    <name type="scientific">Sneathiella litorea</name>
    <dbReference type="NCBI Taxonomy" id="2606216"/>
    <lineage>
        <taxon>Bacteria</taxon>
        <taxon>Pseudomonadati</taxon>
        <taxon>Pseudomonadota</taxon>
        <taxon>Alphaproteobacteria</taxon>
        <taxon>Sneathiellales</taxon>
        <taxon>Sneathiellaceae</taxon>
        <taxon>Sneathiella</taxon>
    </lineage>
</organism>
<dbReference type="EMBL" id="WTUW01000002">
    <property type="protein sequence ID" value="MZR31489.1"/>
    <property type="molecule type" value="Genomic_DNA"/>
</dbReference>
<evidence type="ECO:0000256" key="2">
    <source>
        <dbReference type="ARBA" id="ARBA00023002"/>
    </source>
</evidence>
<dbReference type="PANTHER" id="PTHR10204">
    <property type="entry name" value="NAD P H OXIDOREDUCTASE-RELATED"/>
    <property type="match status" value="1"/>
</dbReference>
<dbReference type="InterPro" id="IPR003680">
    <property type="entry name" value="Flavodoxin_fold"/>
</dbReference>
<evidence type="ECO:0000313" key="4">
    <source>
        <dbReference type="EMBL" id="MZR31489.1"/>
    </source>
</evidence>
<dbReference type="GO" id="GO:0005829">
    <property type="term" value="C:cytosol"/>
    <property type="evidence" value="ECO:0007669"/>
    <property type="project" value="TreeGrafter"/>
</dbReference>
<dbReference type="InterPro" id="IPR029039">
    <property type="entry name" value="Flavoprotein-like_sf"/>
</dbReference>
<comment type="similarity">
    <text evidence="1">Belongs to the NAD(P)H dehydrogenase (quinone) family.</text>
</comment>
<dbReference type="PANTHER" id="PTHR10204:SF34">
    <property type="entry name" value="NAD(P)H DEHYDROGENASE [QUINONE] 1 ISOFORM 1"/>
    <property type="match status" value="1"/>
</dbReference>
<dbReference type="InterPro" id="IPR051545">
    <property type="entry name" value="NAD(P)H_dehydrogenase_qn"/>
</dbReference>
<keyword evidence="2" id="KW-0560">Oxidoreductase</keyword>
<proteinExistence type="inferred from homology"/>